<dbReference type="InterPro" id="IPR011990">
    <property type="entry name" value="TPR-like_helical_dom_sf"/>
</dbReference>
<organism evidence="3 4">
    <name type="scientific">Aquilegia coerulea</name>
    <name type="common">Rocky mountain columbine</name>
    <dbReference type="NCBI Taxonomy" id="218851"/>
    <lineage>
        <taxon>Eukaryota</taxon>
        <taxon>Viridiplantae</taxon>
        <taxon>Streptophyta</taxon>
        <taxon>Embryophyta</taxon>
        <taxon>Tracheophyta</taxon>
        <taxon>Spermatophyta</taxon>
        <taxon>Magnoliopsida</taxon>
        <taxon>Ranunculales</taxon>
        <taxon>Ranunculaceae</taxon>
        <taxon>Thalictroideae</taxon>
        <taxon>Aquilegia</taxon>
    </lineage>
</organism>
<evidence type="ECO:0000313" key="3">
    <source>
        <dbReference type="EMBL" id="PIA28844.1"/>
    </source>
</evidence>
<dbReference type="OrthoDB" id="185373at2759"/>
<dbReference type="GO" id="GO:0009451">
    <property type="term" value="P:RNA modification"/>
    <property type="evidence" value="ECO:0007669"/>
    <property type="project" value="InterPro"/>
</dbReference>
<dbReference type="GO" id="GO:0099402">
    <property type="term" value="P:plant organ development"/>
    <property type="evidence" value="ECO:0007669"/>
    <property type="project" value="UniProtKB-ARBA"/>
</dbReference>
<dbReference type="NCBIfam" id="TIGR00756">
    <property type="entry name" value="PPR"/>
    <property type="match status" value="2"/>
</dbReference>
<dbReference type="Pfam" id="PF20431">
    <property type="entry name" value="E_motif"/>
    <property type="match status" value="1"/>
</dbReference>
<proteinExistence type="predicted"/>
<dbReference type="Gene3D" id="1.25.40.10">
    <property type="entry name" value="Tetratricopeptide repeat domain"/>
    <property type="match status" value="2"/>
</dbReference>
<keyword evidence="1" id="KW-0677">Repeat</keyword>
<dbReference type="AlphaFoldDB" id="A0A2G5CC51"/>
<dbReference type="PROSITE" id="PS51375">
    <property type="entry name" value="PPR"/>
    <property type="match status" value="3"/>
</dbReference>
<gene>
    <name evidence="3" type="ORF">AQUCO_06600044v1</name>
</gene>
<dbReference type="FunCoup" id="A0A2G5CC51">
    <property type="interactions" value="502"/>
</dbReference>
<feature type="repeat" description="PPR" evidence="2">
    <location>
        <begin position="48"/>
        <end position="82"/>
    </location>
</feature>
<sequence>MLPSPEQLLQLLQKNLKQIKQVKQIHSLLITNAHLLPNSNTSNLKWLNTLLYNTLIRAYLNFSKPHKTILLFTHMLSHQAPPNSHTFPSLIKAACSSPSLASFLGRSLHAQVINRGLSVDSFILTSFVSFYAQFGDLIEARKVFDEIPKPCMVSMNSMLDAFGKNGDMGSALSLFENMPEKDVVSWTSIINGFGRNCYFKEAIWFFERMMRHESVTSHVVIPNEATLVSVLSSCANFDSGGALNQGKQIHCYIIKNNVQVTMFLGTALISMYGKTGCLFGLRLFHSMVHEYGVVPRMEHYGCVVDLLGRAGRLEEAAEFIQKMPFEPDATVLGALLGACKVHGAVTLASDVGRKLLDLQPQHCGRYVVLSNIYAEAGRWSHAAQLRKDMVQSGIRKVPAYSSLDFT</sequence>
<dbReference type="Pfam" id="PF13041">
    <property type="entry name" value="PPR_2"/>
    <property type="match status" value="1"/>
</dbReference>
<keyword evidence="4" id="KW-1185">Reference proteome</keyword>
<evidence type="ECO:0000256" key="1">
    <source>
        <dbReference type="ARBA" id="ARBA00022737"/>
    </source>
</evidence>
<accession>A0A2G5CC51</accession>
<dbReference type="STRING" id="218851.A0A2G5CC51"/>
<protein>
    <recommendedName>
        <fullName evidence="5">Pentacotripeptide-repeat region of PRORP domain-containing protein</fullName>
    </recommendedName>
</protein>
<feature type="repeat" description="PPR" evidence="2">
    <location>
        <begin position="182"/>
        <end position="216"/>
    </location>
</feature>
<dbReference type="InParanoid" id="A0A2G5CC51"/>
<evidence type="ECO:0000256" key="2">
    <source>
        <dbReference type="PROSITE-ProRule" id="PRU00708"/>
    </source>
</evidence>
<dbReference type="PANTHER" id="PTHR47926:SF348">
    <property type="entry name" value="PENTATRICOPEPTIDE REPEAT-CONTAINING PROTEIN"/>
    <property type="match status" value="1"/>
</dbReference>
<evidence type="ECO:0008006" key="5">
    <source>
        <dbReference type="Google" id="ProtNLM"/>
    </source>
</evidence>
<dbReference type="EMBL" id="KZ305083">
    <property type="protein sequence ID" value="PIA28844.1"/>
    <property type="molecule type" value="Genomic_DNA"/>
</dbReference>
<evidence type="ECO:0000313" key="4">
    <source>
        <dbReference type="Proteomes" id="UP000230069"/>
    </source>
</evidence>
<feature type="repeat" description="PPR" evidence="2">
    <location>
        <begin position="151"/>
        <end position="181"/>
    </location>
</feature>
<dbReference type="InterPro" id="IPR002885">
    <property type="entry name" value="PPR_rpt"/>
</dbReference>
<dbReference type="FunFam" id="1.25.40.10:FF:000158">
    <property type="entry name" value="pentatricopeptide repeat-containing protein At2g33680"/>
    <property type="match status" value="1"/>
</dbReference>
<dbReference type="Pfam" id="PF01535">
    <property type="entry name" value="PPR"/>
    <property type="match status" value="4"/>
</dbReference>
<reference evidence="3 4" key="1">
    <citation type="submission" date="2017-09" db="EMBL/GenBank/DDBJ databases">
        <title>WGS assembly of Aquilegia coerulea Goldsmith.</title>
        <authorList>
            <person name="Hodges S."/>
            <person name="Kramer E."/>
            <person name="Nordborg M."/>
            <person name="Tomkins J."/>
            <person name="Borevitz J."/>
            <person name="Derieg N."/>
            <person name="Yan J."/>
            <person name="Mihaltcheva S."/>
            <person name="Hayes R.D."/>
            <person name="Rokhsar D."/>
        </authorList>
    </citation>
    <scope>NUCLEOTIDE SEQUENCE [LARGE SCALE GENOMIC DNA]</scope>
    <source>
        <strain evidence="4">cv. Goldsmith</strain>
    </source>
</reference>
<name>A0A2G5CC51_AQUCA</name>
<dbReference type="Proteomes" id="UP000230069">
    <property type="component" value="Unassembled WGS sequence"/>
</dbReference>
<dbReference type="InterPro" id="IPR046960">
    <property type="entry name" value="PPR_At4g14850-like_plant"/>
</dbReference>
<dbReference type="InterPro" id="IPR046848">
    <property type="entry name" value="E_motif"/>
</dbReference>
<dbReference type="PANTHER" id="PTHR47926">
    <property type="entry name" value="PENTATRICOPEPTIDE REPEAT-CONTAINING PROTEIN"/>
    <property type="match status" value="1"/>
</dbReference>
<dbReference type="GO" id="GO:0003723">
    <property type="term" value="F:RNA binding"/>
    <property type="evidence" value="ECO:0007669"/>
    <property type="project" value="InterPro"/>
</dbReference>